<feature type="transmembrane region" description="Helical" evidence="7">
    <location>
        <begin position="199"/>
        <end position="221"/>
    </location>
</feature>
<dbReference type="InterPro" id="IPR022791">
    <property type="entry name" value="L-PG_synthase/AglD"/>
</dbReference>
<feature type="transmembrane region" description="Helical" evidence="7">
    <location>
        <begin position="87"/>
        <end position="106"/>
    </location>
</feature>
<organism evidence="8 9">
    <name type="scientific">Baekduia soli</name>
    <dbReference type="NCBI Taxonomy" id="496014"/>
    <lineage>
        <taxon>Bacteria</taxon>
        <taxon>Bacillati</taxon>
        <taxon>Actinomycetota</taxon>
        <taxon>Thermoleophilia</taxon>
        <taxon>Solirubrobacterales</taxon>
        <taxon>Baekduiaceae</taxon>
        <taxon>Baekduia</taxon>
    </lineage>
</organism>
<feature type="region of interest" description="Disordered" evidence="6">
    <location>
        <begin position="1"/>
        <end position="38"/>
    </location>
</feature>
<proteinExistence type="predicted"/>
<evidence type="ECO:0000256" key="6">
    <source>
        <dbReference type="SAM" id="MobiDB-lite"/>
    </source>
</evidence>
<dbReference type="EMBL" id="CP042430">
    <property type="protein sequence ID" value="QEC49900.1"/>
    <property type="molecule type" value="Genomic_DNA"/>
</dbReference>
<feature type="transmembrane region" description="Helical" evidence="7">
    <location>
        <begin position="296"/>
        <end position="315"/>
    </location>
</feature>
<dbReference type="OrthoDB" id="5242192at2"/>
<accession>A0A5B8UA21</accession>
<dbReference type="PANTHER" id="PTHR39087:SF2">
    <property type="entry name" value="UPF0104 MEMBRANE PROTEIN MJ1595"/>
    <property type="match status" value="1"/>
</dbReference>
<keyword evidence="2" id="KW-1003">Cell membrane</keyword>
<comment type="subcellular location">
    <subcellularLocation>
        <location evidence="1">Cell membrane</location>
        <topology evidence="1">Multi-pass membrane protein</topology>
    </subcellularLocation>
</comment>
<dbReference type="KEGG" id="bsol:FSW04_21575"/>
<feature type="transmembrane region" description="Helical" evidence="7">
    <location>
        <begin position="167"/>
        <end position="193"/>
    </location>
</feature>
<keyword evidence="5 7" id="KW-0472">Membrane</keyword>
<dbReference type="PANTHER" id="PTHR39087">
    <property type="entry name" value="UPF0104 MEMBRANE PROTEIN MJ1595"/>
    <property type="match status" value="1"/>
</dbReference>
<feature type="transmembrane region" description="Helical" evidence="7">
    <location>
        <begin position="50"/>
        <end position="75"/>
    </location>
</feature>
<keyword evidence="3 7" id="KW-0812">Transmembrane</keyword>
<reference evidence="8 9" key="1">
    <citation type="journal article" date="2018" name="J. Microbiol.">
        <title>Baekduia soli gen. nov., sp. nov., a novel bacterium isolated from the soil of Baekdu Mountain and proposal of a novel family name, Baekduiaceae fam. nov.</title>
        <authorList>
            <person name="An D.S."/>
            <person name="Siddiqi M.Z."/>
            <person name="Kim K.H."/>
            <person name="Yu H.S."/>
            <person name="Im W.T."/>
        </authorList>
    </citation>
    <scope>NUCLEOTIDE SEQUENCE [LARGE SCALE GENOMIC DNA]</scope>
    <source>
        <strain evidence="8 9">BR7-21</strain>
    </source>
</reference>
<evidence type="ECO:0000256" key="1">
    <source>
        <dbReference type="ARBA" id="ARBA00004651"/>
    </source>
</evidence>
<evidence type="ECO:0000256" key="4">
    <source>
        <dbReference type="ARBA" id="ARBA00022989"/>
    </source>
</evidence>
<evidence type="ECO:0000313" key="9">
    <source>
        <dbReference type="Proteomes" id="UP000321805"/>
    </source>
</evidence>
<name>A0A5B8UA21_9ACTN</name>
<evidence type="ECO:0000256" key="2">
    <source>
        <dbReference type="ARBA" id="ARBA00022475"/>
    </source>
</evidence>
<dbReference type="NCBIfam" id="TIGR00374">
    <property type="entry name" value="flippase-like domain"/>
    <property type="match status" value="1"/>
</dbReference>
<feature type="compositionally biased region" description="Basic and acidic residues" evidence="6">
    <location>
        <begin position="10"/>
        <end position="25"/>
    </location>
</feature>
<feature type="transmembrane region" description="Helical" evidence="7">
    <location>
        <begin position="271"/>
        <end position="290"/>
    </location>
</feature>
<dbReference type="RefSeq" id="WP_146922265.1">
    <property type="nucleotide sequence ID" value="NZ_CP042430.1"/>
</dbReference>
<evidence type="ECO:0000256" key="5">
    <source>
        <dbReference type="ARBA" id="ARBA00023136"/>
    </source>
</evidence>
<evidence type="ECO:0000256" key="3">
    <source>
        <dbReference type="ARBA" id="ARBA00022692"/>
    </source>
</evidence>
<gene>
    <name evidence="8" type="ORF">FSW04_21575</name>
</gene>
<feature type="transmembrane region" description="Helical" evidence="7">
    <location>
        <begin position="343"/>
        <end position="367"/>
    </location>
</feature>
<dbReference type="GO" id="GO:0005886">
    <property type="term" value="C:plasma membrane"/>
    <property type="evidence" value="ECO:0007669"/>
    <property type="project" value="UniProtKB-SubCell"/>
</dbReference>
<sequence>MSDGRQQPRATRDDPEAARAREAQRRATQLVADEEDDDEMPRIQVSRRTLALGALFVVVIIAFLAVVLPQIAGLGDTWKQVKDGDPVWLVIAAVLTVLSFGGYVMLFQGVYVRDGFRLTVSESYQITMAGLAATRVFAAGGAGGIALTAWALRRAGMPRRAVADQTLAFLVLTYAVYTAAMVLGGFGLYFGLLPGSRDWAITLLPAAIGLAAFVIALLLALMPPDLQERLRGRAGEGGRAAKILQKLAHVPAAVSSGIRISIQHVRAGDPALAGSVAYWGFNIAVLWAAFHAFGEAPPWAVIVMGYFVGMLANLLPLPGGVGGVDGGMIGAFVAFGGESRDSIVVAVLTYRLFAFYLPTIPGAIAYLQLRRTVARWTQERAERKEAAGVAAAQA</sequence>
<evidence type="ECO:0000313" key="8">
    <source>
        <dbReference type="EMBL" id="QEC49900.1"/>
    </source>
</evidence>
<dbReference type="Proteomes" id="UP000321805">
    <property type="component" value="Chromosome"/>
</dbReference>
<evidence type="ECO:0000256" key="7">
    <source>
        <dbReference type="SAM" id="Phobius"/>
    </source>
</evidence>
<keyword evidence="9" id="KW-1185">Reference proteome</keyword>
<protein>
    <submittedName>
        <fullName evidence="8">Flippase-like domain-containing protein</fullName>
    </submittedName>
</protein>
<dbReference type="Pfam" id="PF03706">
    <property type="entry name" value="LPG_synthase_TM"/>
    <property type="match status" value="1"/>
</dbReference>
<keyword evidence="4 7" id="KW-1133">Transmembrane helix</keyword>
<feature type="transmembrane region" description="Helical" evidence="7">
    <location>
        <begin position="126"/>
        <end position="147"/>
    </location>
</feature>
<dbReference type="AlphaFoldDB" id="A0A5B8UA21"/>